<dbReference type="InterPro" id="IPR017168">
    <property type="entry name" value="CHR-like"/>
</dbReference>
<accession>K0KLV2</accession>
<dbReference type="GO" id="GO:0009277">
    <property type="term" value="C:fungal-type cell wall"/>
    <property type="evidence" value="ECO:0007669"/>
    <property type="project" value="UniProtKB-ARBA"/>
</dbReference>
<keyword evidence="4" id="KW-0328">Glycosyltransferase</keyword>
<sequence>MLLRNILLSAIIAAKAVLADDMIQCNATSTCPEDKPCCSQYGYCGTGKNCLGGCHPSHSFKREVCAPMPICTNFTTDFTDSDKQLKNVEDYLGDPDDTDWVYTGYVADYDDAVLLAMPENSGGTVLSSTRFVWYGNIKARLKTSRDRGVVSAFITFSNIQDEIDFEFVGYELEEAETNYYYQAILNYKNGENSTLSNTFENYHDYEIDWTPEQITWSIDGKEVRTLKKEDTYNETSKTYYYPQTPSRVQVSLWPAGQNTNGVGTIEWAGGLVNWDSEDVKEHGYYYMVLQSMEITCYDPPSGTLVDGDVSYVYNDSKKFDQEYVMITNNGTIIDSQDDTGEDAKKSQSSSSSSSSSSKSDSSSSSKSSSSGKSSKTSSGEATKTSGSNDSTSTSGSDSNGDSNDSGASSSAPGGFIQYSQTSSTKGSEATQSGNSGNSLQQTSLVSLLFGSLMLFI</sequence>
<feature type="active site" description="Nucleophile" evidence="15">
    <location>
        <position position="162"/>
    </location>
</feature>
<dbReference type="GO" id="GO:0008843">
    <property type="term" value="F:endochitinase activity"/>
    <property type="evidence" value="ECO:0007669"/>
    <property type="project" value="UniProtKB-EC"/>
</dbReference>
<dbReference type="GO" id="GO:0016757">
    <property type="term" value="F:glycosyltransferase activity"/>
    <property type="evidence" value="ECO:0007669"/>
    <property type="project" value="UniProtKB-KW"/>
</dbReference>
<dbReference type="STRING" id="1206466.K0KLV2"/>
<keyword evidence="11 19" id="KW-0326">Glycosidase</keyword>
<evidence type="ECO:0000256" key="11">
    <source>
        <dbReference type="ARBA" id="ARBA00023295"/>
    </source>
</evidence>
<dbReference type="Gene3D" id="2.60.120.200">
    <property type="match status" value="1"/>
</dbReference>
<reference evidence="19 20" key="1">
    <citation type="journal article" date="2012" name="Eukaryot. Cell">
        <title>Draft genome sequence of Wickerhamomyces ciferrii NRRL Y-1031 F-60-10.</title>
        <authorList>
            <person name="Schneider J."/>
            <person name="Andrea H."/>
            <person name="Blom J."/>
            <person name="Jaenicke S."/>
            <person name="Ruckert C."/>
            <person name="Schorsch C."/>
            <person name="Szczepanowski R."/>
            <person name="Farwick M."/>
            <person name="Goesmann A."/>
            <person name="Puhler A."/>
            <person name="Schaffer S."/>
            <person name="Tauch A."/>
            <person name="Kohler T."/>
            <person name="Brinkrolf K."/>
        </authorList>
    </citation>
    <scope>NUCLEOTIDE SEQUENCE [LARGE SCALE GENOMIC DNA]</scope>
    <source>
        <strain evidence="20">ATCC 14091 / BCRC 22168 / CBS 111 / JCM 3599 / NBRC 0793 / NRRL Y-1031 F-60-10</strain>
    </source>
</reference>
<evidence type="ECO:0000256" key="1">
    <source>
        <dbReference type="ARBA" id="ARBA00000822"/>
    </source>
</evidence>
<dbReference type="SUPFAM" id="SSF49899">
    <property type="entry name" value="Concanavalin A-like lectins/glucanases"/>
    <property type="match status" value="1"/>
</dbReference>
<gene>
    <name evidence="19" type="ORF">BN7_1853</name>
</gene>
<evidence type="ECO:0000256" key="12">
    <source>
        <dbReference type="ARBA" id="ARBA00023316"/>
    </source>
</evidence>
<dbReference type="GO" id="GO:0031505">
    <property type="term" value="P:fungal-type cell wall organization"/>
    <property type="evidence" value="ECO:0007669"/>
    <property type="project" value="TreeGrafter"/>
</dbReference>
<evidence type="ECO:0000256" key="14">
    <source>
        <dbReference type="PIRNR" id="PIRNR037299"/>
    </source>
</evidence>
<evidence type="ECO:0000256" key="10">
    <source>
        <dbReference type="ARBA" id="ARBA00023288"/>
    </source>
</evidence>
<evidence type="ECO:0000256" key="3">
    <source>
        <dbReference type="ARBA" id="ARBA00022622"/>
    </source>
</evidence>
<dbReference type="EMBL" id="CAIF01000040">
    <property type="protein sequence ID" value="CCH42309.1"/>
    <property type="molecule type" value="Genomic_DNA"/>
</dbReference>
<evidence type="ECO:0000259" key="18">
    <source>
        <dbReference type="PROSITE" id="PS51762"/>
    </source>
</evidence>
<organism evidence="19 20">
    <name type="scientific">Wickerhamomyces ciferrii (strain ATCC 14091 / BCRC 22168 / CBS 111 / JCM 3599 / NBRC 0793 / NRRL Y-1031 F-60-10)</name>
    <name type="common">Yeast</name>
    <name type="synonym">Pichia ciferrii</name>
    <dbReference type="NCBI Taxonomy" id="1206466"/>
    <lineage>
        <taxon>Eukaryota</taxon>
        <taxon>Fungi</taxon>
        <taxon>Dikarya</taxon>
        <taxon>Ascomycota</taxon>
        <taxon>Saccharomycotina</taxon>
        <taxon>Saccharomycetes</taxon>
        <taxon>Phaffomycetales</taxon>
        <taxon>Wickerhamomycetaceae</taxon>
        <taxon>Wickerhamomyces</taxon>
    </lineage>
</organism>
<comment type="caution">
    <text evidence="19">The sequence shown here is derived from an EMBL/GenBank/DDBJ whole genome shotgun (WGS) entry which is preliminary data.</text>
</comment>
<dbReference type="PANTHER" id="PTHR10963:SF22">
    <property type="entry name" value="GLYCOSIDASE CRH2-RELATED"/>
    <property type="match status" value="1"/>
</dbReference>
<proteinExistence type="inferred from homology"/>
<dbReference type="EC" id="3.2.-.-" evidence="14"/>
<keyword evidence="6 17" id="KW-0732">Signal</keyword>
<keyword evidence="12" id="KW-0961">Cell wall biogenesis/degradation</keyword>
<evidence type="ECO:0000256" key="4">
    <source>
        <dbReference type="ARBA" id="ARBA00022676"/>
    </source>
</evidence>
<dbReference type="AlphaFoldDB" id="K0KLV2"/>
<evidence type="ECO:0000256" key="13">
    <source>
        <dbReference type="ARBA" id="ARBA00038074"/>
    </source>
</evidence>
<evidence type="ECO:0000313" key="20">
    <source>
        <dbReference type="Proteomes" id="UP000009328"/>
    </source>
</evidence>
<feature type="compositionally biased region" description="Low complexity" evidence="16">
    <location>
        <begin position="346"/>
        <end position="411"/>
    </location>
</feature>
<dbReference type="FunCoup" id="K0KLV2">
    <property type="interactions" value="447"/>
</dbReference>
<evidence type="ECO:0000256" key="16">
    <source>
        <dbReference type="SAM" id="MobiDB-lite"/>
    </source>
</evidence>
<evidence type="ECO:0000256" key="17">
    <source>
        <dbReference type="SAM" id="SignalP"/>
    </source>
</evidence>
<dbReference type="InterPro" id="IPR050546">
    <property type="entry name" value="Glycosyl_Hydrlase_16"/>
</dbReference>
<dbReference type="GO" id="GO:0005975">
    <property type="term" value="P:carbohydrate metabolic process"/>
    <property type="evidence" value="ECO:0007669"/>
    <property type="project" value="InterPro"/>
</dbReference>
<dbReference type="Pfam" id="PF00722">
    <property type="entry name" value="Glyco_hydro_16"/>
    <property type="match status" value="1"/>
</dbReference>
<name>K0KLV2_WICCF</name>
<keyword evidence="3" id="KW-0336">GPI-anchor</keyword>
<evidence type="ECO:0000256" key="8">
    <source>
        <dbReference type="ARBA" id="ARBA00023136"/>
    </source>
</evidence>
<keyword evidence="8 14" id="KW-0472">Membrane</keyword>
<comment type="similarity">
    <text evidence="13">Belongs to the glycosyl hydrolase 16 family. CRH1 subfamily.</text>
</comment>
<evidence type="ECO:0000256" key="6">
    <source>
        <dbReference type="ARBA" id="ARBA00022729"/>
    </source>
</evidence>
<feature type="active site" description="Proton donor" evidence="15">
    <location>
        <position position="166"/>
    </location>
</feature>
<evidence type="ECO:0000256" key="15">
    <source>
        <dbReference type="PIRSR" id="PIRSR037299-1"/>
    </source>
</evidence>
<keyword evidence="7 14" id="KW-0378">Hydrolase</keyword>
<dbReference type="PROSITE" id="PS51762">
    <property type="entry name" value="GH16_2"/>
    <property type="match status" value="1"/>
</dbReference>
<protein>
    <recommendedName>
        <fullName evidence="14">Crh-like protein</fullName>
        <ecNumber evidence="14">3.2.-.-</ecNumber>
    </recommendedName>
</protein>
<evidence type="ECO:0000256" key="7">
    <source>
        <dbReference type="ARBA" id="ARBA00022801"/>
    </source>
</evidence>
<keyword evidence="5" id="KW-0808">Transferase</keyword>
<keyword evidence="20" id="KW-1185">Reference proteome</keyword>
<feature type="compositionally biased region" description="Polar residues" evidence="16">
    <location>
        <begin position="417"/>
        <end position="442"/>
    </location>
</feature>
<evidence type="ECO:0000256" key="2">
    <source>
        <dbReference type="ARBA" id="ARBA00004589"/>
    </source>
</evidence>
<dbReference type="InParanoid" id="K0KLV2"/>
<comment type="catalytic activity">
    <reaction evidence="1">
        <text>Random endo-hydrolysis of N-acetyl-beta-D-glucosaminide (1-&gt;4)-beta-linkages in chitin and chitodextrins.</text>
        <dbReference type="EC" id="3.2.1.14"/>
    </reaction>
</comment>
<dbReference type="PIRSF" id="PIRSF037299">
    <property type="entry name" value="Glycosidase_CRH1_prd"/>
    <property type="match status" value="1"/>
</dbReference>
<dbReference type="InterPro" id="IPR013320">
    <property type="entry name" value="ConA-like_dom_sf"/>
</dbReference>
<feature type="domain" description="GH16" evidence="18">
    <location>
        <begin position="76"/>
        <end position="276"/>
    </location>
</feature>
<evidence type="ECO:0000313" key="19">
    <source>
        <dbReference type="EMBL" id="CCH42309.1"/>
    </source>
</evidence>
<evidence type="ECO:0000256" key="9">
    <source>
        <dbReference type="ARBA" id="ARBA00023180"/>
    </source>
</evidence>
<dbReference type="HOGENOM" id="CLU_040459_0_0_1"/>
<dbReference type="PANTHER" id="PTHR10963">
    <property type="entry name" value="GLYCOSYL HYDROLASE-RELATED"/>
    <property type="match status" value="1"/>
</dbReference>
<evidence type="ECO:0000256" key="5">
    <source>
        <dbReference type="ARBA" id="ARBA00022679"/>
    </source>
</evidence>
<feature type="signal peptide" evidence="17">
    <location>
        <begin position="1"/>
        <end position="19"/>
    </location>
</feature>
<comment type="subcellular location">
    <subcellularLocation>
        <location evidence="2">Membrane</location>
        <topology evidence="2">Lipid-anchor</topology>
        <topology evidence="2">GPI-anchor</topology>
    </subcellularLocation>
</comment>
<dbReference type="eggNOG" id="ENOG502QVQI">
    <property type="taxonomic scope" value="Eukaryota"/>
</dbReference>
<keyword evidence="10" id="KW-0449">Lipoprotein</keyword>
<feature type="chain" id="PRO_5003834394" description="Crh-like protein" evidence="17">
    <location>
        <begin position="20"/>
        <end position="456"/>
    </location>
</feature>
<dbReference type="Proteomes" id="UP000009328">
    <property type="component" value="Unassembled WGS sequence"/>
</dbReference>
<feature type="region of interest" description="Disordered" evidence="16">
    <location>
        <begin position="332"/>
        <end position="442"/>
    </location>
</feature>
<dbReference type="InterPro" id="IPR000757">
    <property type="entry name" value="Beta-glucanase-like"/>
</dbReference>
<keyword evidence="9" id="KW-0325">Glycoprotein</keyword>
<dbReference type="GO" id="GO:0098552">
    <property type="term" value="C:side of membrane"/>
    <property type="evidence" value="ECO:0007669"/>
    <property type="project" value="UniProtKB-KW"/>
</dbReference>
<dbReference type="FunFam" id="2.60.120.200:FF:000159">
    <property type="entry name" value="Glycosidase"/>
    <property type="match status" value="1"/>
</dbReference>